<organism evidence="1 2">
    <name type="scientific">Catharanthus roseus</name>
    <name type="common">Madagascar periwinkle</name>
    <name type="synonym">Vinca rosea</name>
    <dbReference type="NCBI Taxonomy" id="4058"/>
    <lineage>
        <taxon>Eukaryota</taxon>
        <taxon>Viridiplantae</taxon>
        <taxon>Streptophyta</taxon>
        <taxon>Embryophyta</taxon>
        <taxon>Tracheophyta</taxon>
        <taxon>Spermatophyta</taxon>
        <taxon>Magnoliopsida</taxon>
        <taxon>eudicotyledons</taxon>
        <taxon>Gunneridae</taxon>
        <taxon>Pentapetalae</taxon>
        <taxon>asterids</taxon>
        <taxon>lamiids</taxon>
        <taxon>Gentianales</taxon>
        <taxon>Apocynaceae</taxon>
        <taxon>Rauvolfioideae</taxon>
        <taxon>Vinceae</taxon>
        <taxon>Catharanthinae</taxon>
        <taxon>Catharanthus</taxon>
    </lineage>
</organism>
<keyword evidence="2" id="KW-1185">Reference proteome</keyword>
<evidence type="ECO:0000313" key="1">
    <source>
        <dbReference type="EMBL" id="KAI5665670.1"/>
    </source>
</evidence>
<reference evidence="2" key="1">
    <citation type="journal article" date="2023" name="Nat. Plants">
        <title>Single-cell RNA sequencing provides a high-resolution roadmap for understanding the multicellular compartmentation of specialized metabolism.</title>
        <authorList>
            <person name="Sun S."/>
            <person name="Shen X."/>
            <person name="Li Y."/>
            <person name="Li Y."/>
            <person name="Wang S."/>
            <person name="Li R."/>
            <person name="Zhang H."/>
            <person name="Shen G."/>
            <person name="Guo B."/>
            <person name="Wei J."/>
            <person name="Xu J."/>
            <person name="St-Pierre B."/>
            <person name="Chen S."/>
            <person name="Sun C."/>
        </authorList>
    </citation>
    <scope>NUCLEOTIDE SEQUENCE [LARGE SCALE GENOMIC DNA]</scope>
</reference>
<dbReference type="EMBL" id="CM044704">
    <property type="protein sequence ID" value="KAI5665670.1"/>
    <property type="molecule type" value="Genomic_DNA"/>
</dbReference>
<gene>
    <name evidence="1" type="ORF">M9H77_15523</name>
</gene>
<dbReference type="Proteomes" id="UP001060085">
    <property type="component" value="Linkage Group LG04"/>
</dbReference>
<name>A0ACC0AZB4_CATRO</name>
<proteinExistence type="predicted"/>
<accession>A0ACC0AZB4</accession>
<comment type="caution">
    <text evidence="1">The sequence shown here is derived from an EMBL/GenBank/DDBJ whole genome shotgun (WGS) entry which is preliminary data.</text>
</comment>
<protein>
    <submittedName>
        <fullName evidence="1">Uncharacterized protein</fullName>
    </submittedName>
</protein>
<evidence type="ECO:0000313" key="2">
    <source>
        <dbReference type="Proteomes" id="UP001060085"/>
    </source>
</evidence>
<sequence length="525" mass="58834">MIWLKEYSTISSLARHFRALLRSCSRNSALEIGQKLHATAITTGLLTLSFPNSFLRNTILHMYAACGVSLSARKLFDEIPQAYKDTVDWTALMNCFNRSDLQNETLGLFIDMRKLGVLVDDVTMVSVFSACSKLGNGRFGSQCHACMIKLAFGYSVKACNSTMDMYVKCGLIHESTRIFHEMMNERNIVSWTVRLEGAVKWEGLESARLVFDEMPERNEVAWTIMIVAYVENGSLLEAFALLKEMIFGHGLGLNFVTICSLLSACTQLGDVTMGRWIHVYALKMMDEEINVVVATALIDMYSKCGRVNSALRVFKMMPLRNVIMWNAMLNGLAMHGMGGMVLDMFDQMVKEVQPDDVTFTAILSACSHSGLIDEGRHFFYNLELMYGIRPSIEHYACIVDLLGRAGHLEEAEAIVRQMPMQPNAMVLGSLLGSCSFHNKLKLGEGLMQELLHLYPQNTEYHILLSNMYASEGNHDRADSLRGVLKVKGIRKVPGLSFIQLGGKVHQFFAGDNNYTQVKGNEMVKI</sequence>